<proteinExistence type="predicted"/>
<accession>A0A1I2E6F9</accession>
<dbReference type="Proteomes" id="UP000199516">
    <property type="component" value="Unassembled WGS sequence"/>
</dbReference>
<keyword evidence="3" id="KW-1185">Reference proteome</keyword>
<name>A0A1I2E6F9_9BACI</name>
<reference evidence="2 3" key="1">
    <citation type="submission" date="2016-10" db="EMBL/GenBank/DDBJ databases">
        <authorList>
            <person name="de Groot N.N."/>
        </authorList>
    </citation>
    <scope>NUCLEOTIDE SEQUENCE [LARGE SCALE GENOMIC DNA]</scope>
    <source>
        <strain evidence="2 3">DSM 23995</strain>
    </source>
</reference>
<feature type="transmembrane region" description="Helical" evidence="1">
    <location>
        <begin position="57"/>
        <end position="82"/>
    </location>
</feature>
<keyword evidence="1" id="KW-1133">Transmembrane helix</keyword>
<gene>
    <name evidence="2" type="ORF">SAMN05192532_105114</name>
</gene>
<feature type="transmembrane region" description="Helical" evidence="1">
    <location>
        <begin position="141"/>
        <end position="164"/>
    </location>
</feature>
<feature type="transmembrane region" description="Helical" evidence="1">
    <location>
        <begin position="12"/>
        <end position="36"/>
    </location>
</feature>
<evidence type="ECO:0000313" key="2">
    <source>
        <dbReference type="EMBL" id="SFE88071.1"/>
    </source>
</evidence>
<dbReference type="RefSeq" id="WP_091662085.1">
    <property type="nucleotide sequence ID" value="NZ_FONT01000005.1"/>
</dbReference>
<evidence type="ECO:0000313" key="3">
    <source>
        <dbReference type="Proteomes" id="UP000199516"/>
    </source>
</evidence>
<dbReference type="EMBL" id="FONT01000005">
    <property type="protein sequence ID" value="SFE88071.1"/>
    <property type="molecule type" value="Genomic_DNA"/>
</dbReference>
<evidence type="ECO:0000256" key="1">
    <source>
        <dbReference type="SAM" id="Phobius"/>
    </source>
</evidence>
<dbReference type="AlphaFoldDB" id="A0A1I2E6F9"/>
<keyword evidence="1" id="KW-0472">Membrane</keyword>
<evidence type="ECO:0008006" key="4">
    <source>
        <dbReference type="Google" id="ProtNLM"/>
    </source>
</evidence>
<dbReference type="OrthoDB" id="2703588at2"/>
<organism evidence="2 3">
    <name type="scientific">Alteribacillus iranensis</name>
    <dbReference type="NCBI Taxonomy" id="930128"/>
    <lineage>
        <taxon>Bacteria</taxon>
        <taxon>Bacillati</taxon>
        <taxon>Bacillota</taxon>
        <taxon>Bacilli</taxon>
        <taxon>Bacillales</taxon>
        <taxon>Bacillaceae</taxon>
        <taxon>Alteribacillus</taxon>
    </lineage>
</organism>
<dbReference type="STRING" id="930128.SAMN05192532_105114"/>
<feature type="transmembrane region" description="Helical" evidence="1">
    <location>
        <begin position="94"/>
        <end position="113"/>
    </location>
</feature>
<keyword evidence="1" id="KW-0812">Transmembrane</keyword>
<sequence>MVWTLYQLTLGVHIFFAIMWVGGVMFVGWGVYPAVASLPYIQQKKVLAAVMKRSHPLFIVEGIAVILTGFLLGTVLGPIHTWSDVWGTAYGQKWLAAFLIASFSLVWGAAVSYKTTMNVLMKNHLWTLASNGNITPLRRSLLFAACLASVEIAGFIFILFLMVLL</sequence>
<protein>
    <recommendedName>
        <fullName evidence="4">Copper resistance protein D</fullName>
    </recommendedName>
</protein>